<dbReference type="AlphaFoldDB" id="K0K8Q3"/>
<sequence length="436" mass="43855">MGGVLASGGRVRASDADAVPLHVLLLLSALSAAVVAQGGYYLPGRVLSAVLAGTALVIALRDRPRDLFLPLACGGLAVWAFLRAVVGGEPLSAVPTIVALGVLAAAFLAAQRTDVRQRELCAKAVIGLGALAALAGWAAVVWRVPSWSVVADGLARAGSTITYPNAAAALFAALAVVAISLPSAWHAGAACVLLTGLGATLSRAGLLALVSGLVAAGFLAGWRRTARHAAGPVLGAVVAVGALVPSFPVATPAHHLLAVGGLLAGVGLAAGLTRVDGRVQVITAATVLVVGGVALVARGNLLGDRLSLSSPDRAGATDAALHLIAANPLTGVGPGRGWFAFDRDGPRVMRYAHNEYLQVLVELGAIGLVLLGVLLYAVFRAARTRVDGPWAGAVAGVLVLAVHSGFDFLWHLPVTLLAAGLLLGLASPLPKPKETP</sequence>
<reference evidence="7 8" key="1">
    <citation type="journal article" date="2012" name="BMC Genomics">
        <title>Complete genome sequence of Saccharothrix espanaensis DSM 44229T and comparison to the other completely sequenced Pseudonocardiaceae.</title>
        <authorList>
            <person name="Strobel T."/>
            <person name="Al-Dilaimi A."/>
            <person name="Blom J."/>
            <person name="Gessner A."/>
            <person name="Kalinowski J."/>
            <person name="Luzhetska M."/>
            <person name="Puhler A."/>
            <person name="Szczepanowski R."/>
            <person name="Bechthold A."/>
            <person name="Ruckert C."/>
        </authorList>
    </citation>
    <scope>NUCLEOTIDE SEQUENCE [LARGE SCALE GENOMIC DNA]</scope>
    <source>
        <strain evidence="8">ATCC 51144 / DSM 44229 / JCM 9112 / NBRC 15066 / NRRL 15764</strain>
    </source>
</reference>
<protein>
    <submittedName>
        <fullName evidence="7">Putative membrane protein</fullName>
    </submittedName>
</protein>
<evidence type="ECO:0000256" key="4">
    <source>
        <dbReference type="ARBA" id="ARBA00023136"/>
    </source>
</evidence>
<dbReference type="PATRIC" id="fig|1179773.3.peg.7605"/>
<feature type="transmembrane region" description="Helical" evidence="5">
    <location>
        <begin position="386"/>
        <end position="402"/>
    </location>
</feature>
<keyword evidence="2 5" id="KW-0812">Transmembrane</keyword>
<feature type="transmembrane region" description="Helical" evidence="5">
    <location>
        <begin position="253"/>
        <end position="272"/>
    </location>
</feature>
<dbReference type="Pfam" id="PF04932">
    <property type="entry name" value="Wzy_C"/>
    <property type="match status" value="1"/>
</dbReference>
<evidence type="ECO:0000256" key="1">
    <source>
        <dbReference type="ARBA" id="ARBA00004141"/>
    </source>
</evidence>
<dbReference type="PANTHER" id="PTHR37422">
    <property type="entry name" value="TEICHURONIC ACID BIOSYNTHESIS PROTEIN TUAE"/>
    <property type="match status" value="1"/>
</dbReference>
<feature type="transmembrane region" description="Helical" evidence="5">
    <location>
        <begin position="204"/>
        <end position="222"/>
    </location>
</feature>
<dbReference type="eggNOG" id="COG3307">
    <property type="taxonomic scope" value="Bacteria"/>
</dbReference>
<dbReference type="PANTHER" id="PTHR37422:SF13">
    <property type="entry name" value="LIPOPOLYSACCHARIDE BIOSYNTHESIS PROTEIN PA4999-RELATED"/>
    <property type="match status" value="1"/>
</dbReference>
<dbReference type="STRING" id="1179773.BN6_75310"/>
<dbReference type="InterPro" id="IPR007016">
    <property type="entry name" value="O-antigen_ligase-rel_domated"/>
</dbReference>
<proteinExistence type="predicted"/>
<feature type="transmembrane region" description="Helical" evidence="5">
    <location>
        <begin position="356"/>
        <end position="379"/>
    </location>
</feature>
<evidence type="ECO:0000256" key="5">
    <source>
        <dbReference type="SAM" id="Phobius"/>
    </source>
</evidence>
<feature type="transmembrane region" description="Helical" evidence="5">
    <location>
        <begin position="279"/>
        <end position="297"/>
    </location>
</feature>
<evidence type="ECO:0000313" key="8">
    <source>
        <dbReference type="Proteomes" id="UP000006281"/>
    </source>
</evidence>
<feature type="transmembrane region" description="Helical" evidence="5">
    <location>
        <begin position="122"/>
        <end position="142"/>
    </location>
</feature>
<feature type="transmembrane region" description="Helical" evidence="5">
    <location>
        <begin position="18"/>
        <end position="36"/>
    </location>
</feature>
<name>K0K8Q3_SACES</name>
<feature type="transmembrane region" description="Helical" evidence="5">
    <location>
        <begin position="67"/>
        <end position="86"/>
    </location>
</feature>
<feature type="domain" description="O-antigen ligase-related" evidence="6">
    <location>
        <begin position="191"/>
        <end position="371"/>
    </location>
</feature>
<keyword evidence="4 5" id="KW-0472">Membrane</keyword>
<keyword evidence="8" id="KW-1185">Reference proteome</keyword>
<dbReference type="Proteomes" id="UP000006281">
    <property type="component" value="Chromosome"/>
</dbReference>
<feature type="transmembrane region" description="Helical" evidence="5">
    <location>
        <begin position="92"/>
        <end position="110"/>
    </location>
</feature>
<gene>
    <name evidence="7" type="ordered locus">BN6_75310</name>
</gene>
<dbReference type="InterPro" id="IPR051533">
    <property type="entry name" value="WaaL-like"/>
</dbReference>
<accession>K0K8Q3</accession>
<evidence type="ECO:0000313" key="7">
    <source>
        <dbReference type="EMBL" id="CCH34756.1"/>
    </source>
</evidence>
<dbReference type="KEGG" id="sesp:BN6_75310"/>
<comment type="subcellular location">
    <subcellularLocation>
        <location evidence="1">Membrane</location>
        <topology evidence="1">Multi-pass membrane protein</topology>
    </subcellularLocation>
</comment>
<evidence type="ECO:0000256" key="2">
    <source>
        <dbReference type="ARBA" id="ARBA00022692"/>
    </source>
</evidence>
<organism evidence="7 8">
    <name type="scientific">Saccharothrix espanaensis (strain ATCC 51144 / DSM 44229 / JCM 9112 / NBRC 15066 / NRRL 15764)</name>
    <dbReference type="NCBI Taxonomy" id="1179773"/>
    <lineage>
        <taxon>Bacteria</taxon>
        <taxon>Bacillati</taxon>
        <taxon>Actinomycetota</taxon>
        <taxon>Actinomycetes</taxon>
        <taxon>Pseudonocardiales</taxon>
        <taxon>Pseudonocardiaceae</taxon>
        <taxon>Saccharothrix</taxon>
    </lineage>
</organism>
<dbReference type="EMBL" id="HE804045">
    <property type="protein sequence ID" value="CCH34756.1"/>
    <property type="molecule type" value="Genomic_DNA"/>
</dbReference>
<feature type="transmembrane region" description="Helical" evidence="5">
    <location>
        <begin position="229"/>
        <end position="247"/>
    </location>
</feature>
<keyword evidence="3 5" id="KW-1133">Transmembrane helix</keyword>
<evidence type="ECO:0000256" key="3">
    <source>
        <dbReference type="ARBA" id="ARBA00022989"/>
    </source>
</evidence>
<dbReference type="GO" id="GO:0016020">
    <property type="term" value="C:membrane"/>
    <property type="evidence" value="ECO:0007669"/>
    <property type="project" value="UniProtKB-SubCell"/>
</dbReference>
<evidence type="ECO:0000259" key="6">
    <source>
        <dbReference type="Pfam" id="PF04932"/>
    </source>
</evidence>
<dbReference type="HOGENOM" id="CLU_628350_0_0_11"/>
<feature type="transmembrane region" description="Helical" evidence="5">
    <location>
        <begin position="42"/>
        <end position="60"/>
    </location>
</feature>